<name>A0A6V7XJA5_MELEN</name>
<organism evidence="1 2">
    <name type="scientific">Meloidogyne enterolobii</name>
    <name type="common">Root-knot nematode worm</name>
    <name type="synonym">Meloidogyne mayaguensis</name>
    <dbReference type="NCBI Taxonomy" id="390850"/>
    <lineage>
        <taxon>Eukaryota</taxon>
        <taxon>Metazoa</taxon>
        <taxon>Ecdysozoa</taxon>
        <taxon>Nematoda</taxon>
        <taxon>Chromadorea</taxon>
        <taxon>Rhabditida</taxon>
        <taxon>Tylenchina</taxon>
        <taxon>Tylenchomorpha</taxon>
        <taxon>Tylenchoidea</taxon>
        <taxon>Meloidogynidae</taxon>
        <taxon>Meloidogyninae</taxon>
        <taxon>Meloidogyne</taxon>
    </lineage>
</organism>
<sequence>MKIKYKMRNNPVHYLHLKTVLHQVKRKSHRKSHRLFLSGRTRNIPCP</sequence>
<dbReference type="EMBL" id="CAJEWN010001682">
    <property type="protein sequence ID" value="CAD2199345.1"/>
    <property type="molecule type" value="Genomic_DNA"/>
</dbReference>
<protein>
    <submittedName>
        <fullName evidence="1">Uncharacterized protein</fullName>
    </submittedName>
</protein>
<dbReference type="AlphaFoldDB" id="A0A6V7XJA5"/>
<comment type="caution">
    <text evidence="1">The sequence shown here is derived from an EMBL/GenBank/DDBJ whole genome shotgun (WGS) entry which is preliminary data.</text>
</comment>
<dbReference type="Proteomes" id="UP000580250">
    <property type="component" value="Unassembled WGS sequence"/>
</dbReference>
<gene>
    <name evidence="1" type="ORF">MENT_LOCUS52724</name>
</gene>
<evidence type="ECO:0000313" key="1">
    <source>
        <dbReference type="EMBL" id="CAD2199345.1"/>
    </source>
</evidence>
<evidence type="ECO:0000313" key="2">
    <source>
        <dbReference type="Proteomes" id="UP000580250"/>
    </source>
</evidence>
<proteinExistence type="predicted"/>
<reference evidence="1 2" key="1">
    <citation type="submission" date="2020-08" db="EMBL/GenBank/DDBJ databases">
        <authorList>
            <person name="Koutsovoulos G."/>
            <person name="Danchin GJ E."/>
        </authorList>
    </citation>
    <scope>NUCLEOTIDE SEQUENCE [LARGE SCALE GENOMIC DNA]</scope>
</reference>
<accession>A0A6V7XJA5</accession>